<keyword evidence="11" id="KW-1185">Reference proteome</keyword>
<dbReference type="InterPro" id="IPR004485">
    <property type="entry name" value="Cobalamin_biosynth_CobD/CbiB"/>
</dbReference>
<keyword evidence="4" id="KW-1003">Cell membrane</keyword>
<keyword evidence="8 9" id="KW-0472">Membrane</keyword>
<dbReference type="Pfam" id="PF03186">
    <property type="entry name" value="CobD_Cbib"/>
    <property type="match status" value="1"/>
</dbReference>
<feature type="transmembrane region" description="Helical" evidence="9">
    <location>
        <begin position="247"/>
        <end position="267"/>
    </location>
</feature>
<dbReference type="PANTHER" id="PTHR34308:SF1">
    <property type="entry name" value="COBALAMIN BIOSYNTHESIS PROTEIN CBIB"/>
    <property type="match status" value="1"/>
</dbReference>
<evidence type="ECO:0000256" key="4">
    <source>
        <dbReference type="ARBA" id="ARBA00022475"/>
    </source>
</evidence>
<evidence type="ECO:0000313" key="10">
    <source>
        <dbReference type="EMBL" id="AXR07564.1"/>
    </source>
</evidence>
<feature type="transmembrane region" description="Helical" evidence="9">
    <location>
        <begin position="160"/>
        <end position="187"/>
    </location>
</feature>
<comment type="similarity">
    <text evidence="3">Belongs to the CobD/CbiB family.</text>
</comment>
<evidence type="ECO:0000256" key="7">
    <source>
        <dbReference type="ARBA" id="ARBA00022989"/>
    </source>
</evidence>
<dbReference type="KEGG" id="salm:D0Y50_15080"/>
<proteinExistence type="inferred from homology"/>
<dbReference type="GO" id="GO:0048472">
    <property type="term" value="F:threonine-phosphate decarboxylase activity"/>
    <property type="evidence" value="ECO:0007669"/>
    <property type="project" value="InterPro"/>
</dbReference>
<feature type="transmembrane region" description="Helical" evidence="9">
    <location>
        <begin position="208"/>
        <end position="227"/>
    </location>
</feature>
<dbReference type="PANTHER" id="PTHR34308">
    <property type="entry name" value="COBALAMIN BIOSYNTHESIS PROTEIN CBIB"/>
    <property type="match status" value="1"/>
</dbReference>
<dbReference type="Proteomes" id="UP000262073">
    <property type="component" value="Chromosome"/>
</dbReference>
<name>A0A346NPV7_9ALTE</name>
<organism evidence="10 11">
    <name type="scientific">Salinimonas sediminis</name>
    <dbReference type="NCBI Taxonomy" id="2303538"/>
    <lineage>
        <taxon>Bacteria</taxon>
        <taxon>Pseudomonadati</taxon>
        <taxon>Pseudomonadota</taxon>
        <taxon>Gammaproteobacteria</taxon>
        <taxon>Alteromonadales</taxon>
        <taxon>Alteromonadaceae</taxon>
        <taxon>Alteromonas/Salinimonas group</taxon>
        <taxon>Salinimonas</taxon>
    </lineage>
</organism>
<keyword evidence="6 9" id="KW-0812">Transmembrane</keyword>
<protein>
    <submittedName>
        <fullName evidence="10">Adenosylcobinamide-phosphate synthase</fullName>
    </submittedName>
</protein>
<dbReference type="UniPathway" id="UPA00148"/>
<evidence type="ECO:0000256" key="9">
    <source>
        <dbReference type="SAM" id="Phobius"/>
    </source>
</evidence>
<dbReference type="EMBL" id="CP031769">
    <property type="protein sequence ID" value="AXR07564.1"/>
    <property type="molecule type" value="Genomic_DNA"/>
</dbReference>
<evidence type="ECO:0000313" key="11">
    <source>
        <dbReference type="Proteomes" id="UP000262073"/>
    </source>
</evidence>
<dbReference type="OrthoDB" id="5586491at2"/>
<dbReference type="AlphaFoldDB" id="A0A346NPV7"/>
<reference evidence="10 11" key="1">
    <citation type="submission" date="2018-08" db="EMBL/GenBank/DDBJ databases">
        <title>Salinimonas sediminis sp. nov., a piezophilic bacterium isolated from a deep-sea sediment sample from the New Britain Trench.</title>
        <authorList>
            <person name="Cao J."/>
        </authorList>
    </citation>
    <scope>NUCLEOTIDE SEQUENCE [LARGE SCALE GENOMIC DNA]</scope>
    <source>
        <strain evidence="10 11">N102</strain>
    </source>
</reference>
<dbReference type="RefSeq" id="WP_117317723.1">
    <property type="nucleotide sequence ID" value="NZ_CP031769.1"/>
</dbReference>
<evidence type="ECO:0000256" key="3">
    <source>
        <dbReference type="ARBA" id="ARBA00006263"/>
    </source>
</evidence>
<comment type="pathway">
    <text evidence="2">Cofactor biosynthesis; adenosylcobalamin biosynthesis.</text>
</comment>
<feature type="transmembrane region" description="Helical" evidence="9">
    <location>
        <begin position="68"/>
        <end position="88"/>
    </location>
</feature>
<feature type="transmembrane region" description="Helical" evidence="9">
    <location>
        <begin position="294"/>
        <end position="313"/>
    </location>
</feature>
<comment type="subcellular location">
    <subcellularLocation>
        <location evidence="1">Cell membrane</location>
        <topology evidence="1">Multi-pass membrane protein</topology>
    </subcellularLocation>
</comment>
<evidence type="ECO:0000256" key="1">
    <source>
        <dbReference type="ARBA" id="ARBA00004651"/>
    </source>
</evidence>
<evidence type="ECO:0000256" key="6">
    <source>
        <dbReference type="ARBA" id="ARBA00022692"/>
    </source>
</evidence>
<evidence type="ECO:0000256" key="8">
    <source>
        <dbReference type="ARBA" id="ARBA00023136"/>
    </source>
</evidence>
<evidence type="ECO:0000256" key="2">
    <source>
        <dbReference type="ARBA" id="ARBA00004953"/>
    </source>
</evidence>
<dbReference type="GO" id="GO:0005886">
    <property type="term" value="C:plasma membrane"/>
    <property type="evidence" value="ECO:0007669"/>
    <property type="project" value="UniProtKB-SubCell"/>
</dbReference>
<gene>
    <name evidence="10" type="ORF">D0Y50_15080</name>
</gene>
<keyword evidence="7 9" id="KW-1133">Transmembrane helix</keyword>
<sequence length="318" mass="35552">MNNYPFFSQPEIQALAIALLAIVSDAIWRWPRAYHPLTLMRYLAEAMATRVRPGHNDTAFQHSISGSLGAIVLVAPLVILLAMLVYMAEYPLFFEAVILLSVLDFGHDRACYNQVLQALGKEKKVLARHTLKTIVARDTDRLSPVGVAKAAIESLLLRFYYLYCGVLFWFVLAGPVAALTYRLLLLLSWQWHRRRPGFMRFSHPVTQLVHLAAIIPCIIGAIIMALVTHPVKAFKGARKSPPKDGSSLLLAMFGNAMGIQLGGPAIYHGIKLRYPRVGGGREVRFSDLTYTNRAITRAVILFATLLCLFYLAVYRLTL</sequence>
<accession>A0A346NPV7</accession>
<evidence type="ECO:0000256" key="5">
    <source>
        <dbReference type="ARBA" id="ARBA00022573"/>
    </source>
</evidence>
<dbReference type="GO" id="GO:0009236">
    <property type="term" value="P:cobalamin biosynthetic process"/>
    <property type="evidence" value="ECO:0007669"/>
    <property type="project" value="UniProtKB-UniPathway"/>
</dbReference>
<keyword evidence="5" id="KW-0169">Cobalamin biosynthesis</keyword>